<dbReference type="EC" id="3.1.11.6" evidence="6"/>
<keyword evidence="3 6" id="KW-0540">Nuclease</keyword>
<accession>A0A2H9U525</accession>
<dbReference type="InterPro" id="IPR037004">
    <property type="entry name" value="Exonuc_VII_ssu_sf"/>
</dbReference>
<dbReference type="GO" id="GO:0006308">
    <property type="term" value="P:DNA catabolic process"/>
    <property type="evidence" value="ECO:0007669"/>
    <property type="project" value="UniProtKB-UniRule"/>
</dbReference>
<evidence type="ECO:0000256" key="1">
    <source>
        <dbReference type="ARBA" id="ARBA00009998"/>
    </source>
</evidence>
<dbReference type="NCBIfam" id="NF002137">
    <property type="entry name" value="PRK00977.1-1"/>
    <property type="match status" value="1"/>
</dbReference>
<dbReference type="NCBIfam" id="TIGR01280">
    <property type="entry name" value="xseB"/>
    <property type="match status" value="1"/>
</dbReference>
<dbReference type="EMBL" id="PGGC01000080">
    <property type="protein sequence ID" value="PJG59094.1"/>
    <property type="molecule type" value="Genomic_DNA"/>
</dbReference>
<comment type="subcellular location">
    <subcellularLocation>
        <location evidence="6">Cytoplasm</location>
    </subcellularLocation>
</comment>
<evidence type="ECO:0000256" key="3">
    <source>
        <dbReference type="ARBA" id="ARBA00022722"/>
    </source>
</evidence>
<protein>
    <recommendedName>
        <fullName evidence="6">Exodeoxyribonuclease 7 small subunit</fullName>
        <ecNumber evidence="6">3.1.11.6</ecNumber>
    </recommendedName>
    <alternativeName>
        <fullName evidence="6">Exodeoxyribonuclease VII small subunit</fullName>
        <shortName evidence="6">Exonuclease VII small subunit</shortName>
    </alternativeName>
</protein>
<evidence type="ECO:0000256" key="7">
    <source>
        <dbReference type="SAM" id="Coils"/>
    </source>
</evidence>
<feature type="coiled-coil region" evidence="7">
    <location>
        <begin position="46"/>
        <end position="73"/>
    </location>
</feature>
<dbReference type="RefSeq" id="WP_100293922.1">
    <property type="nucleotide sequence ID" value="NZ_PGGC01000080.1"/>
</dbReference>
<dbReference type="NCBIfam" id="NF002140">
    <property type="entry name" value="PRK00977.1-4"/>
    <property type="match status" value="1"/>
</dbReference>
<proteinExistence type="inferred from homology"/>
<dbReference type="Pfam" id="PF02609">
    <property type="entry name" value="Exonuc_VII_S"/>
    <property type="match status" value="1"/>
</dbReference>
<keyword evidence="7" id="KW-0175">Coiled coil</keyword>
<organism evidence="8 9">
    <name type="scientific">Aeromonas cavernicola</name>
    <dbReference type="NCBI Taxonomy" id="1006623"/>
    <lineage>
        <taxon>Bacteria</taxon>
        <taxon>Pseudomonadati</taxon>
        <taxon>Pseudomonadota</taxon>
        <taxon>Gammaproteobacteria</taxon>
        <taxon>Aeromonadales</taxon>
        <taxon>Aeromonadaceae</taxon>
        <taxon>Aeromonas</taxon>
    </lineage>
</organism>
<evidence type="ECO:0000256" key="4">
    <source>
        <dbReference type="ARBA" id="ARBA00022801"/>
    </source>
</evidence>
<comment type="caution">
    <text evidence="8">The sequence shown here is derived from an EMBL/GenBank/DDBJ whole genome shotgun (WGS) entry which is preliminary data.</text>
</comment>
<name>A0A2H9U525_9GAMM</name>
<dbReference type="OrthoDB" id="5591562at2"/>
<dbReference type="Proteomes" id="UP000235861">
    <property type="component" value="Unassembled WGS sequence"/>
</dbReference>
<dbReference type="GO" id="GO:0005829">
    <property type="term" value="C:cytosol"/>
    <property type="evidence" value="ECO:0007669"/>
    <property type="project" value="TreeGrafter"/>
</dbReference>
<sequence length="83" mass="9361">MATKKNHRLSFDAILDELETIVHRLENGSVSLEDALQSFEQGVHLVRAGQHKLEQAEQKIQILLTQSGDVEQLSSFYPTQGEE</sequence>
<dbReference type="PANTHER" id="PTHR34137:SF1">
    <property type="entry name" value="EXODEOXYRIBONUCLEASE 7 SMALL SUBUNIT"/>
    <property type="match status" value="1"/>
</dbReference>
<evidence type="ECO:0000256" key="5">
    <source>
        <dbReference type="ARBA" id="ARBA00022839"/>
    </source>
</evidence>
<keyword evidence="4 6" id="KW-0378">Hydrolase</keyword>
<evidence type="ECO:0000313" key="8">
    <source>
        <dbReference type="EMBL" id="PJG59094.1"/>
    </source>
</evidence>
<dbReference type="Gene3D" id="1.10.287.1040">
    <property type="entry name" value="Exonuclease VII, small subunit"/>
    <property type="match status" value="1"/>
</dbReference>
<reference evidence="8 9" key="1">
    <citation type="submission" date="2017-11" db="EMBL/GenBank/DDBJ databases">
        <title>Draft genome sequence of environmental isolate Aeromonas cavernicola sp. nov. MDC 2508.</title>
        <authorList>
            <person name="Colston S.M."/>
            <person name="Navarro A."/>
            <person name="Martinez-Murcia A.J."/>
            <person name="Graf J."/>
        </authorList>
    </citation>
    <scope>NUCLEOTIDE SEQUENCE [LARGE SCALE GENOMIC DNA]</scope>
    <source>
        <strain evidence="8 9">MDC 2508</strain>
    </source>
</reference>
<evidence type="ECO:0000256" key="6">
    <source>
        <dbReference type="HAMAP-Rule" id="MF_00337"/>
    </source>
</evidence>
<dbReference type="HAMAP" id="MF_00337">
    <property type="entry name" value="Exonuc_7_S"/>
    <property type="match status" value="1"/>
</dbReference>
<dbReference type="GO" id="GO:0009318">
    <property type="term" value="C:exodeoxyribonuclease VII complex"/>
    <property type="evidence" value="ECO:0007669"/>
    <property type="project" value="UniProtKB-UniRule"/>
</dbReference>
<dbReference type="GO" id="GO:0008855">
    <property type="term" value="F:exodeoxyribonuclease VII activity"/>
    <property type="evidence" value="ECO:0007669"/>
    <property type="project" value="UniProtKB-UniRule"/>
</dbReference>
<comment type="subunit">
    <text evidence="6">Heterooligomer composed of large and small subunits.</text>
</comment>
<gene>
    <name evidence="6" type="primary">xseB</name>
    <name evidence="8" type="ORF">CUC53_09280</name>
</gene>
<evidence type="ECO:0000313" key="9">
    <source>
        <dbReference type="Proteomes" id="UP000235861"/>
    </source>
</evidence>
<dbReference type="AlphaFoldDB" id="A0A2H9U525"/>
<keyword evidence="9" id="KW-1185">Reference proteome</keyword>
<comment type="catalytic activity">
    <reaction evidence="6">
        <text>Exonucleolytic cleavage in either 5'- to 3'- or 3'- to 5'-direction to yield nucleoside 5'-phosphates.</text>
        <dbReference type="EC" id="3.1.11.6"/>
    </reaction>
</comment>
<comment type="similarity">
    <text evidence="1 6">Belongs to the XseB family.</text>
</comment>
<comment type="function">
    <text evidence="6">Bidirectionally degrades single-stranded DNA into large acid-insoluble oligonucleotides, which are then degraded further into small acid-soluble oligonucleotides.</text>
</comment>
<evidence type="ECO:0000256" key="2">
    <source>
        <dbReference type="ARBA" id="ARBA00022490"/>
    </source>
</evidence>
<dbReference type="InterPro" id="IPR003761">
    <property type="entry name" value="Exonuc_VII_S"/>
</dbReference>
<dbReference type="SUPFAM" id="SSF116842">
    <property type="entry name" value="XseB-like"/>
    <property type="match status" value="1"/>
</dbReference>
<dbReference type="PANTHER" id="PTHR34137">
    <property type="entry name" value="EXODEOXYRIBONUCLEASE 7 SMALL SUBUNIT"/>
    <property type="match status" value="1"/>
</dbReference>
<keyword evidence="2 6" id="KW-0963">Cytoplasm</keyword>
<keyword evidence="5 6" id="KW-0269">Exonuclease</keyword>